<feature type="domain" description="EGF-like" evidence="8">
    <location>
        <begin position="1244"/>
        <end position="1287"/>
    </location>
</feature>
<accession>A0ABN8NFE5</accession>
<feature type="non-terminal residue" evidence="10">
    <location>
        <position position="1881"/>
    </location>
</feature>
<feature type="transmembrane region" description="Helical" evidence="7">
    <location>
        <begin position="167"/>
        <end position="186"/>
    </location>
</feature>
<comment type="subcellular location">
    <subcellularLocation>
        <location evidence="1">Membrane</location>
        <topology evidence="1">Multi-pass membrane protein</topology>
    </subcellularLocation>
</comment>
<dbReference type="PROSITE" id="PS50850">
    <property type="entry name" value="MFS"/>
    <property type="match status" value="2"/>
</dbReference>
<keyword evidence="7" id="KW-1133">Transmembrane helix</keyword>
<dbReference type="Pfam" id="PF07690">
    <property type="entry name" value="MFS_1"/>
    <property type="match status" value="2"/>
</dbReference>
<feature type="domain" description="EGF-like" evidence="8">
    <location>
        <begin position="1415"/>
        <end position="1458"/>
    </location>
</feature>
<dbReference type="EMBL" id="CALNXK010000020">
    <property type="protein sequence ID" value="CAH3107486.1"/>
    <property type="molecule type" value="Genomic_DNA"/>
</dbReference>
<dbReference type="Proteomes" id="UP001159405">
    <property type="component" value="Unassembled WGS sequence"/>
</dbReference>
<dbReference type="Gene3D" id="1.20.1250.20">
    <property type="entry name" value="MFS general substrate transporter like domains"/>
    <property type="match status" value="3"/>
</dbReference>
<evidence type="ECO:0000313" key="10">
    <source>
        <dbReference type="EMBL" id="CAH3107486.1"/>
    </source>
</evidence>
<feature type="domain" description="EGF-like" evidence="8">
    <location>
        <begin position="1634"/>
        <end position="1673"/>
    </location>
</feature>
<dbReference type="SUPFAM" id="SSF57184">
    <property type="entry name" value="Growth factor receptor domain"/>
    <property type="match status" value="5"/>
</dbReference>
<dbReference type="SMART" id="SM00181">
    <property type="entry name" value="EGF"/>
    <property type="match status" value="14"/>
</dbReference>
<evidence type="ECO:0000259" key="8">
    <source>
        <dbReference type="PROSITE" id="PS50026"/>
    </source>
</evidence>
<keyword evidence="5 6" id="KW-1015">Disulfide bond</keyword>
<feature type="domain" description="EGF-like" evidence="8">
    <location>
        <begin position="1459"/>
        <end position="1500"/>
    </location>
</feature>
<dbReference type="InterPro" id="IPR024731">
    <property type="entry name" value="NELL2-like_EGF"/>
</dbReference>
<feature type="transmembrane region" description="Helical" evidence="7">
    <location>
        <begin position="312"/>
        <end position="335"/>
    </location>
</feature>
<dbReference type="PANTHER" id="PTHR11360:SF251">
    <property type="entry name" value="MAJOR FACILITATOR SUPERFAMILY (MFS) PROFILE DOMAIN-CONTAINING PROTEIN"/>
    <property type="match status" value="1"/>
</dbReference>
<evidence type="ECO:0000256" key="3">
    <source>
        <dbReference type="ARBA" id="ARBA00022729"/>
    </source>
</evidence>
<feature type="domain" description="EGF-like" evidence="8">
    <location>
        <begin position="1815"/>
        <end position="1856"/>
    </location>
</feature>
<feature type="transmembrane region" description="Helical" evidence="7">
    <location>
        <begin position="582"/>
        <end position="601"/>
    </location>
</feature>
<feature type="transmembrane region" description="Helical" evidence="7">
    <location>
        <begin position="732"/>
        <end position="752"/>
    </location>
</feature>
<dbReference type="InterPro" id="IPR049883">
    <property type="entry name" value="NOTCH1_EGF-like"/>
</dbReference>
<evidence type="ECO:0000313" key="11">
    <source>
        <dbReference type="Proteomes" id="UP001159405"/>
    </source>
</evidence>
<reference evidence="10 11" key="1">
    <citation type="submission" date="2022-05" db="EMBL/GenBank/DDBJ databases">
        <authorList>
            <consortium name="Genoscope - CEA"/>
            <person name="William W."/>
        </authorList>
    </citation>
    <scope>NUCLEOTIDE SEQUENCE [LARGE SCALE GENOMIC DNA]</scope>
</reference>
<dbReference type="Pfam" id="PF12947">
    <property type="entry name" value="EGF_3"/>
    <property type="match status" value="2"/>
</dbReference>
<sequence length="1881" mass="209768">MAHLQDGKWSWLVCLSATMSWFAAMGFVFSFGIFFPVFMDYFKESREKTAWIGSLAIALIFFAGHLSGALVKRFGCRFTTLLGGFLCTLSLGLSSLAQNILHLYLTYSVLYGLGTSCAFSSSLVIISKYFKVRRSLALGIVMLGQGGGVLIWSPLLQKMIDEFGWRTTYRIMTGVVPVLFLFGITYSPNVESEEVDTSQTAVEEKKKGCHIDVSVWKEPKFVAVCISASVMMFGHYVPQIHLVRYCEDIDITADAASRLFIYYGLASCVGRLITGRLCDFEKVNTFYVYQAAELVVGIGTFLVTLATSYLHMVIFIVIYGLCDGAFITALNVLLLKSVSPEKVPVAIGWEMQISSFFLASGPPIAGLMADSLNSYTYAFYMAGAVVIAGACIPFLLLCTKPERIPEHDPWATLYDAGTEEIIEAPDWRRSGKNFQSEAESKNNFPTPLCTDDGKWSWLVCLSATMSWFAAMGIVFSFGIFFPVFMDYFQESRQKTAWVGSLAIALIFFSGHLSGALVKRFGCRFTTLLGGFLCTLSLGLSSLAQNILHLYLTYSVLFGLGTGFVFSASLVVISKYFKVRRSLALGIVMLGQGGGVLIWSPLLQKMVDELGWRTTYRILCGVVPVLFAFGLTYSPNIESEDKEAKEVKVERNEKGCHIDVSMWKEPKFLVICISASFIMFGHYAPQIHLVRYCEDIGINADAASRLFIYYGLASCLGRVVSGRLCDIEKVNNFYVYQLAEVVVGTGTLVISMATSYMDMVIYIVIYGFCDGAFITALNVLILNCVSPEKTPAALGWEMQVTSLFTASGPPIAGLVADSLNSYTHAFQMAGAVVFVGACIPFVLLCIKDRDPKKKAAPEFYGSTSFGDKAYSVAKERKVGRYVRIFPVAYETPSLVKFKGCLKAEVYGIPYLREKREAFFLSTPRTMVYEKVKVEKVKNVQVTISSKLHGLKELSIGETEFTKFIPAHTPLQTELRVDSCVLAPYQPGYFISARVEKVLPYTDEYLIKELMKADNIHANPRKVKRDQLQVVFSAWCSKYDTKIKLAPSHETRIAYQISIRSKILERFQESMEPITQREELPCAHATAFSQTEIIDHVGRVSNNLCPGKILQVDSKLVFKSPSQSGLSELSYQNINDKDVFSNTRLDRLGRAKDNKQIKVVYFRKGGYNKVECGIMTATIHYNFKQQAYVINGKRYTNDELWTEEKAEPDRCRENEKYKCFNSRIPFIVNRLNCSSTQVWNGYKCTDEDECSTGMAACGLYASCKDTSNYYNCYCPSGFLLGKARKEDCQDIDECKGNRHKCHEDAVCKNTIGSYTCQCKNGFKGSGRFCSDINECENSANRKHCERHKNAFCKNFPGGYQCECVPGYHGDVAHCKDLDECTSKKHQCSPHAHCTNTIGSYQCRCKKGFHGDGRSCEDIKECKEPWKSRSCHALGQCVDTLGGYKCECKEGYYGDGVKSCVLANECELGIHKCHKTWATCVNTRQSYECHCKKGFEGDGRTCKDIDECAKKQHKCNLKIRGVECLNTDGSYKCVCGKGFSGDGKQCVDIDECKLGSHNCVKGAICVNLDGRFSCKCREGFWGDGTKKCEPLTECMRRLPYCDVPRAVCSNKTNASGKRTYECFCKSGFTGDNSNCTDIDECLNKDACSRNAVCTNTAGGFSCRCKNGFGGNGFKCSDVNECFADKTVCPPNADCINIQGSFQCKCKTGFKGENPYKQCLDVDECTQYRICDYGQTCTNTFGSYDCSCDQGYHAINAEKNKCEDIDECKNLTTPCGKYNFIRCENTVGDYLCRCYHGFEFSKESRECKDIFNSRGFVSDIDECNKGKWPCAEEATCNNQEGSFSCACPKGYHGDGEYFCEGKIRSCVTIREVLLTDEISIGSWLH</sequence>
<evidence type="ECO:0000256" key="1">
    <source>
        <dbReference type="ARBA" id="ARBA00004141"/>
    </source>
</evidence>
<gene>
    <name evidence="10" type="ORF">PLOB_00016672</name>
</gene>
<dbReference type="PROSITE" id="PS00010">
    <property type="entry name" value="ASX_HYDROXYL"/>
    <property type="match status" value="13"/>
</dbReference>
<feature type="transmembrane region" description="Helical" evidence="7">
    <location>
        <begin position="136"/>
        <end position="155"/>
    </location>
</feature>
<feature type="transmembrane region" description="Helical" evidence="7">
    <location>
        <begin position="78"/>
        <end position="97"/>
    </location>
</feature>
<proteinExistence type="predicted"/>
<dbReference type="PROSITE" id="PS01187">
    <property type="entry name" value="EGF_CA"/>
    <property type="match status" value="3"/>
</dbReference>
<name>A0ABN8NFE5_9CNID</name>
<keyword evidence="11" id="KW-1185">Reference proteome</keyword>
<feature type="domain" description="EGF-like" evidence="8">
    <location>
        <begin position="1501"/>
        <end position="1544"/>
    </location>
</feature>
<feature type="domain" description="EGF-like" evidence="8">
    <location>
        <begin position="1374"/>
        <end position="1414"/>
    </location>
</feature>
<dbReference type="InterPro" id="IPR009030">
    <property type="entry name" value="Growth_fac_rcpt_cys_sf"/>
</dbReference>
<feature type="transmembrane region" description="Helical" evidence="7">
    <location>
        <begin position="827"/>
        <end position="845"/>
    </location>
</feature>
<evidence type="ECO:0000256" key="4">
    <source>
        <dbReference type="ARBA" id="ARBA00022737"/>
    </source>
</evidence>
<keyword evidence="7" id="KW-0472">Membrane</keyword>
<feature type="transmembrane region" description="Helical" evidence="7">
    <location>
        <begin position="50"/>
        <end position="71"/>
    </location>
</feature>
<dbReference type="Pfam" id="PF07645">
    <property type="entry name" value="EGF_CA"/>
    <property type="match status" value="10"/>
</dbReference>
<dbReference type="PANTHER" id="PTHR11360">
    <property type="entry name" value="MONOCARBOXYLATE TRANSPORTER"/>
    <property type="match status" value="1"/>
</dbReference>
<evidence type="ECO:0000256" key="7">
    <source>
        <dbReference type="SAM" id="Phobius"/>
    </source>
</evidence>
<dbReference type="InterPro" id="IPR036259">
    <property type="entry name" value="MFS_trans_sf"/>
</dbReference>
<organism evidence="10 11">
    <name type="scientific">Porites lobata</name>
    <dbReference type="NCBI Taxonomy" id="104759"/>
    <lineage>
        <taxon>Eukaryota</taxon>
        <taxon>Metazoa</taxon>
        <taxon>Cnidaria</taxon>
        <taxon>Anthozoa</taxon>
        <taxon>Hexacorallia</taxon>
        <taxon>Scleractinia</taxon>
        <taxon>Fungiina</taxon>
        <taxon>Poritidae</taxon>
        <taxon>Porites</taxon>
    </lineage>
</organism>
<feature type="transmembrane region" description="Helical" evidence="7">
    <location>
        <begin position="613"/>
        <end position="632"/>
    </location>
</feature>
<dbReference type="SUPFAM" id="SSF57196">
    <property type="entry name" value="EGF/Laminin"/>
    <property type="match status" value="1"/>
</dbReference>
<feature type="disulfide bond" evidence="6">
    <location>
        <begin position="1342"/>
        <end position="1359"/>
    </location>
</feature>
<feature type="transmembrane region" description="Helical" evidence="7">
    <location>
        <begin position="12"/>
        <end position="38"/>
    </location>
</feature>
<feature type="domain" description="Major facilitator superfamily (MFS) profile" evidence="9">
    <location>
        <begin position="458"/>
        <end position="847"/>
    </location>
</feature>
<dbReference type="SUPFAM" id="SSF103473">
    <property type="entry name" value="MFS general substrate transporter"/>
    <property type="match status" value="2"/>
</dbReference>
<dbReference type="PROSITE" id="PS50026">
    <property type="entry name" value="EGF_3"/>
    <property type="match status" value="12"/>
</dbReference>
<keyword evidence="3" id="KW-0732">Signal</keyword>
<feature type="domain" description="EGF-like" evidence="8">
    <location>
        <begin position="1288"/>
        <end position="1328"/>
    </location>
</feature>
<feature type="transmembrane region" description="Helical" evidence="7">
    <location>
        <begin position="524"/>
        <end position="543"/>
    </location>
</feature>
<comment type="caution">
    <text evidence="10">The sequence shown here is derived from an EMBL/GenBank/DDBJ whole genome shotgun (WGS) entry which is preliminary data.</text>
</comment>
<dbReference type="InterPro" id="IPR011701">
    <property type="entry name" value="MFS"/>
</dbReference>
<feature type="transmembrane region" description="Helical" evidence="7">
    <location>
        <begin position="496"/>
        <end position="517"/>
    </location>
</feature>
<feature type="domain" description="EGF-like" evidence="8">
    <location>
        <begin position="1329"/>
        <end position="1373"/>
    </location>
</feature>
<feature type="domain" description="Major facilitator superfamily (MFS) profile" evidence="9">
    <location>
        <begin position="13"/>
        <end position="401"/>
    </location>
</feature>
<dbReference type="SMART" id="SM00179">
    <property type="entry name" value="EGF_CA"/>
    <property type="match status" value="13"/>
</dbReference>
<dbReference type="CDD" id="cd00054">
    <property type="entry name" value="EGF_CA"/>
    <property type="match status" value="12"/>
</dbReference>
<evidence type="ECO:0000256" key="5">
    <source>
        <dbReference type="ARBA" id="ARBA00023157"/>
    </source>
</evidence>
<dbReference type="InterPro" id="IPR000152">
    <property type="entry name" value="EGF-type_Asp/Asn_hydroxyl_site"/>
</dbReference>
<dbReference type="InterPro" id="IPR000742">
    <property type="entry name" value="EGF"/>
</dbReference>
<feature type="transmembrane region" description="Helical" evidence="7">
    <location>
        <begin position="701"/>
        <end position="720"/>
    </location>
</feature>
<feature type="transmembrane region" description="Helical" evidence="7">
    <location>
        <begin position="377"/>
        <end position="397"/>
    </location>
</feature>
<feature type="transmembrane region" description="Helical" evidence="7">
    <location>
        <begin position="103"/>
        <end position="124"/>
    </location>
</feature>
<evidence type="ECO:0000256" key="2">
    <source>
        <dbReference type="ARBA" id="ARBA00022536"/>
    </source>
</evidence>
<dbReference type="PROSITE" id="PS01186">
    <property type="entry name" value="EGF_2"/>
    <property type="match status" value="11"/>
</dbReference>
<feature type="domain" description="EGF-like" evidence="8">
    <location>
        <begin position="1674"/>
        <end position="1712"/>
    </location>
</feature>
<feature type="transmembrane region" description="Helical" evidence="7">
    <location>
        <begin position="347"/>
        <end position="365"/>
    </location>
</feature>
<dbReference type="InterPro" id="IPR001881">
    <property type="entry name" value="EGF-like_Ca-bd_dom"/>
</dbReference>
<dbReference type="Gene3D" id="2.10.25.10">
    <property type="entry name" value="Laminin"/>
    <property type="match status" value="14"/>
</dbReference>
<evidence type="ECO:0000256" key="6">
    <source>
        <dbReference type="PROSITE-ProRule" id="PRU00076"/>
    </source>
</evidence>
<keyword evidence="2 6" id="KW-0245">EGF-like domain</keyword>
<protein>
    <submittedName>
        <fullName evidence="10">Uncharacterized protein</fullName>
    </submittedName>
</protein>
<keyword evidence="7" id="KW-0812">Transmembrane</keyword>
<feature type="domain" description="EGF-like" evidence="8">
    <location>
        <begin position="1545"/>
        <end position="1586"/>
    </location>
</feature>
<feature type="transmembrane region" description="Helical" evidence="7">
    <location>
        <begin position="667"/>
        <end position="689"/>
    </location>
</feature>
<evidence type="ECO:0000259" key="9">
    <source>
        <dbReference type="PROSITE" id="PS50850"/>
    </source>
</evidence>
<dbReference type="InterPro" id="IPR020846">
    <property type="entry name" value="MFS_dom"/>
</dbReference>
<dbReference type="CDD" id="cd17352">
    <property type="entry name" value="MFS_MCT_SLC16"/>
    <property type="match status" value="2"/>
</dbReference>
<feature type="transmembrane region" description="Helical" evidence="7">
    <location>
        <begin position="457"/>
        <end position="484"/>
    </location>
</feature>
<feature type="transmembrane region" description="Helical" evidence="7">
    <location>
        <begin position="286"/>
        <end position="306"/>
    </location>
</feature>
<feature type="transmembrane region" description="Helical" evidence="7">
    <location>
        <begin position="758"/>
        <end position="781"/>
    </location>
</feature>
<dbReference type="InterPro" id="IPR050327">
    <property type="entry name" value="Proton-linked_MCT"/>
</dbReference>
<keyword evidence="4" id="KW-0677">Repeat</keyword>
<feature type="transmembrane region" description="Helical" evidence="7">
    <location>
        <begin position="549"/>
        <end position="570"/>
    </location>
</feature>
<comment type="caution">
    <text evidence="6">Lacks conserved residue(s) required for the propagation of feature annotation.</text>
</comment>
<feature type="domain" description="EGF-like" evidence="8">
    <location>
        <begin position="1717"/>
        <end position="1754"/>
    </location>
</feature>
<dbReference type="InterPro" id="IPR018097">
    <property type="entry name" value="EGF_Ca-bd_CS"/>
</dbReference>